<reference evidence="6 7" key="1">
    <citation type="journal article" date="2021" name="MBio">
        <title>Poor Competitiveness of Bradyrhizobium in Pigeon Pea Root Colonization in Indian Soils.</title>
        <authorList>
            <person name="Chalasani D."/>
            <person name="Basu A."/>
            <person name="Pullabhotla S.V.S.R.N."/>
            <person name="Jorrin B."/>
            <person name="Neal A.L."/>
            <person name="Poole P.S."/>
            <person name="Podile A.R."/>
            <person name="Tkacz A."/>
        </authorList>
    </citation>
    <scope>NUCLEOTIDE SEQUENCE [LARGE SCALE GENOMIC DNA]</scope>
    <source>
        <strain evidence="6 7">HU14</strain>
    </source>
</reference>
<protein>
    <submittedName>
        <fullName evidence="6">TetR/AcrR family transcriptional regulator</fullName>
    </submittedName>
</protein>
<dbReference type="PROSITE" id="PS50977">
    <property type="entry name" value="HTH_TETR_2"/>
    <property type="match status" value="1"/>
</dbReference>
<keyword evidence="2 4" id="KW-0238">DNA-binding</keyword>
<name>A0ABS7HSG5_9MICO</name>
<proteinExistence type="predicted"/>
<dbReference type="EMBL" id="JAEUAW010000024">
    <property type="protein sequence ID" value="MBW9095690.1"/>
    <property type="molecule type" value="Genomic_DNA"/>
</dbReference>
<keyword evidence="3" id="KW-0804">Transcription</keyword>
<evidence type="ECO:0000256" key="4">
    <source>
        <dbReference type="PROSITE-ProRule" id="PRU00335"/>
    </source>
</evidence>
<dbReference type="InterPro" id="IPR050109">
    <property type="entry name" value="HTH-type_TetR-like_transc_reg"/>
</dbReference>
<evidence type="ECO:0000259" key="5">
    <source>
        <dbReference type="PROSITE" id="PS50977"/>
    </source>
</evidence>
<feature type="DNA-binding region" description="H-T-H motif" evidence="4">
    <location>
        <begin position="33"/>
        <end position="52"/>
    </location>
</feature>
<evidence type="ECO:0000313" key="6">
    <source>
        <dbReference type="EMBL" id="MBW9095690.1"/>
    </source>
</evidence>
<dbReference type="PRINTS" id="PR00455">
    <property type="entry name" value="HTHTETR"/>
</dbReference>
<dbReference type="Proteomes" id="UP001196843">
    <property type="component" value="Unassembled WGS sequence"/>
</dbReference>
<sequence length="197" mass="20995">MSTPARRDATASTARIRASAREEFATHGFEGARVDRIAARAGVNKALLFQRFGDKAGLYTAALAEIAEAATAARARIASQYPDGIADGAQFRALVRDLAVGTQRLLESDPTARGMLAWERAAGWVAFHSARPETTDPAADLIAEWFRAAERRGWLRAGASAEQHLALCLELVCAVDSRDEGFVGELVADALAPAVTS</sequence>
<keyword evidence="1" id="KW-0805">Transcription regulation</keyword>
<gene>
    <name evidence="6" type="ORF">JNB62_18575</name>
</gene>
<dbReference type="PANTHER" id="PTHR30055">
    <property type="entry name" value="HTH-TYPE TRANSCRIPTIONAL REGULATOR RUTR"/>
    <property type="match status" value="1"/>
</dbReference>
<keyword evidence="7" id="KW-1185">Reference proteome</keyword>
<dbReference type="SUPFAM" id="SSF46689">
    <property type="entry name" value="Homeodomain-like"/>
    <property type="match status" value="1"/>
</dbReference>
<dbReference type="RefSeq" id="WP_220302371.1">
    <property type="nucleotide sequence ID" value="NZ_JAEUAW010000024.1"/>
</dbReference>
<comment type="caution">
    <text evidence="6">The sequence shown here is derived from an EMBL/GenBank/DDBJ whole genome shotgun (WGS) entry which is preliminary data.</text>
</comment>
<dbReference type="Pfam" id="PF00440">
    <property type="entry name" value="TetR_N"/>
    <property type="match status" value="1"/>
</dbReference>
<evidence type="ECO:0000313" key="7">
    <source>
        <dbReference type="Proteomes" id="UP001196843"/>
    </source>
</evidence>
<organism evidence="6 7">
    <name type="scientific">Microbacterium jejuense</name>
    <dbReference type="NCBI Taxonomy" id="1263637"/>
    <lineage>
        <taxon>Bacteria</taxon>
        <taxon>Bacillati</taxon>
        <taxon>Actinomycetota</taxon>
        <taxon>Actinomycetes</taxon>
        <taxon>Micrococcales</taxon>
        <taxon>Microbacteriaceae</taxon>
        <taxon>Microbacterium</taxon>
    </lineage>
</organism>
<evidence type="ECO:0000256" key="1">
    <source>
        <dbReference type="ARBA" id="ARBA00023015"/>
    </source>
</evidence>
<dbReference type="InterPro" id="IPR009057">
    <property type="entry name" value="Homeodomain-like_sf"/>
</dbReference>
<feature type="domain" description="HTH tetR-type" evidence="5">
    <location>
        <begin position="10"/>
        <end position="70"/>
    </location>
</feature>
<accession>A0ABS7HSG5</accession>
<dbReference type="Gene3D" id="1.10.357.10">
    <property type="entry name" value="Tetracycline Repressor, domain 2"/>
    <property type="match status" value="1"/>
</dbReference>
<evidence type="ECO:0000256" key="2">
    <source>
        <dbReference type="ARBA" id="ARBA00023125"/>
    </source>
</evidence>
<dbReference type="PANTHER" id="PTHR30055:SF234">
    <property type="entry name" value="HTH-TYPE TRANSCRIPTIONAL REGULATOR BETI"/>
    <property type="match status" value="1"/>
</dbReference>
<evidence type="ECO:0000256" key="3">
    <source>
        <dbReference type="ARBA" id="ARBA00023163"/>
    </source>
</evidence>
<dbReference type="InterPro" id="IPR001647">
    <property type="entry name" value="HTH_TetR"/>
</dbReference>